<sequence length="1159" mass="128421">MINGEGSPGAASELASPDPSDSFPQPKSDGGGDADGDAEPGSPSQYSSCGESEFERYCSANSAMGTPSMRSSITTFNDCELESELLGSVRSDSGLEGFSLGGMFDRNREDQRFSGCGNECIGDRNVEFQEGNRVEEEGRLINSGLELYDTEGHDMSNEMMGLKVESVSGLVAGWDDDLGEEVGDESSIGSREQGESGMLRASVKNFSGREAIGVEHGDGVGVGSSSGFVGEGDDGLNFPSDLQFDGRETEREEEDGTSSRYEHSEGEDSMYNYGTDDECRDRFSVQRKMHYGQETKEGNENPLLINSSVAFGSEDWDDFVQETEGTTLGSLAWDAFQDQREQNPETEGDIQNSNFETSTEISITGQMTQIDQGQVVTDIPVARKQVQDDYKLADYIDSYSLNPNSISNFAEAELIEDVRDIPEASYHVRRGDELAGYTKSTSVMPTGFLNFHEPEQEDVRNTILTNNQVRAADEAKSSASNSFLMELEQLAEKIPVEMESSIVESGMEREHQFMKTEDVIGVDGSRVLENQDLGKLKEKLDLFDITINQLSSHSPLSLKNINVKLFEDHDKMSFPSTSENKVRIISNNSPVSADLFEDHPPPIQTENIDTDEFYNEIVHDMEEILLDSGKTPEARFSRDNRMFHSELSLPLRDGGSTASTSGTDDASPLIQHQLRIESIDGVEVVGARQKKGDVSFSERLVGVKEHTVYKIRVWSGRDQWEVERRYRDFFALYRQLKTLFADQGWILPSPWSAVEKESRKIFGNASPDVVAERSVLIQECLGSILHFSFLSSPPTALIWFLSPQDSFPSSPMSNIPVPPSTSFAGRADTENISTLGQTISLIVEIQPYKPMKQMLEAQHYACAGCHKHFDDGKTLVRDFVQTFGWGKPRLCEYTSQLYCSSCHTNETAVLPARVLHHWDFTHYPVSQLAKSYLESIHDQPMLCVSAVNPYLFSKVPALLHVMGVRKKIGTVLPYVRCPFRRTINKGLGSRRYLLESNDFFALRDLIDLSKGPFAALPVMVETVSRKITEHITEQCLICCDVGVPCGARQACNDPSALIFPFQAGEVERCTSCESLFHKPCFRKLTNCPCGAHLRVEESESYRASGEVNRALDLLGKRSNSGLSVGLFSGLFARAKPDTTREHKDGDNVILMGSMPSTSL</sequence>
<keyword evidence="3" id="KW-0863">Zinc-finger</keyword>
<keyword evidence="2" id="KW-0677">Repeat</keyword>
<evidence type="ECO:0000256" key="5">
    <source>
        <dbReference type="SAM" id="MobiDB-lite"/>
    </source>
</evidence>
<dbReference type="Pfam" id="PF13901">
    <property type="entry name" value="RH_dom"/>
    <property type="match status" value="1"/>
</dbReference>
<dbReference type="PANTHER" id="PTHR12326">
    <property type="entry name" value="PLECKSTRIN HOMOLOGY DOMAIN CONTAINING PROTEIN"/>
    <property type="match status" value="1"/>
</dbReference>
<dbReference type="GO" id="GO:0016020">
    <property type="term" value="C:membrane"/>
    <property type="evidence" value="ECO:0007669"/>
    <property type="project" value="UniProtKB-ARBA"/>
</dbReference>
<name>A0A5N6RQS2_9ROSI</name>
<evidence type="ECO:0000259" key="6">
    <source>
        <dbReference type="PROSITE" id="PS50195"/>
    </source>
</evidence>
<dbReference type="InterPro" id="IPR036871">
    <property type="entry name" value="PX_dom_sf"/>
</dbReference>
<dbReference type="SMART" id="SM00312">
    <property type="entry name" value="PX"/>
    <property type="match status" value="1"/>
</dbReference>
<dbReference type="Pfam" id="PF00787">
    <property type="entry name" value="PX"/>
    <property type="match status" value="1"/>
</dbReference>
<evidence type="ECO:0000313" key="8">
    <source>
        <dbReference type="Proteomes" id="UP000327013"/>
    </source>
</evidence>
<dbReference type="PROSITE" id="PS50195">
    <property type="entry name" value="PX"/>
    <property type="match status" value="1"/>
</dbReference>
<evidence type="ECO:0000256" key="2">
    <source>
        <dbReference type="ARBA" id="ARBA00022737"/>
    </source>
</evidence>
<dbReference type="InterPro" id="IPR051366">
    <property type="entry name" value="DEF8"/>
</dbReference>
<dbReference type="GO" id="GO:0035091">
    <property type="term" value="F:phosphatidylinositol binding"/>
    <property type="evidence" value="ECO:0007669"/>
    <property type="project" value="InterPro"/>
</dbReference>
<feature type="region of interest" description="Disordered" evidence="5">
    <location>
        <begin position="1"/>
        <end position="50"/>
    </location>
</feature>
<proteinExistence type="predicted"/>
<dbReference type="PANTHER" id="PTHR12326:SF3">
    <property type="entry name" value="DIFFERENTIALLY EXPRESSED IN FDCP 8 HOMOLOG"/>
    <property type="match status" value="1"/>
</dbReference>
<dbReference type="GO" id="GO:0005768">
    <property type="term" value="C:endosome"/>
    <property type="evidence" value="ECO:0007669"/>
    <property type="project" value="UniProtKB-ARBA"/>
</dbReference>
<dbReference type="InterPro" id="IPR001683">
    <property type="entry name" value="PX_dom"/>
</dbReference>
<evidence type="ECO:0000256" key="3">
    <source>
        <dbReference type="ARBA" id="ARBA00022771"/>
    </source>
</evidence>
<evidence type="ECO:0000313" key="7">
    <source>
        <dbReference type="EMBL" id="KAE8124247.1"/>
    </source>
</evidence>
<dbReference type="EMBL" id="CM017328">
    <property type="protein sequence ID" value="KAE8124247.1"/>
    <property type="molecule type" value="Genomic_DNA"/>
</dbReference>
<keyword evidence="4" id="KW-0862">Zinc</keyword>
<dbReference type="SUPFAM" id="SSF64268">
    <property type="entry name" value="PX domain"/>
    <property type="match status" value="1"/>
</dbReference>
<dbReference type="CDD" id="cd06093">
    <property type="entry name" value="PX_domain"/>
    <property type="match status" value="1"/>
</dbReference>
<dbReference type="GO" id="GO:0008270">
    <property type="term" value="F:zinc ion binding"/>
    <property type="evidence" value="ECO:0007669"/>
    <property type="project" value="UniProtKB-KW"/>
</dbReference>
<accession>A0A5N6RQS2</accession>
<feature type="region of interest" description="Disordered" evidence="5">
    <location>
        <begin position="214"/>
        <end position="274"/>
    </location>
</feature>
<keyword evidence="1" id="KW-0479">Metal-binding</keyword>
<gene>
    <name evidence="7" type="ORF">FH972_019149</name>
</gene>
<dbReference type="OrthoDB" id="1918044at2759"/>
<dbReference type="SMART" id="SM01175">
    <property type="entry name" value="DUF4206"/>
    <property type="match status" value="1"/>
</dbReference>
<protein>
    <recommendedName>
        <fullName evidence="6">PX domain-containing protein</fullName>
    </recommendedName>
</protein>
<evidence type="ECO:0000256" key="1">
    <source>
        <dbReference type="ARBA" id="ARBA00022723"/>
    </source>
</evidence>
<reference evidence="7 8" key="1">
    <citation type="submission" date="2019-06" db="EMBL/GenBank/DDBJ databases">
        <title>A chromosomal-level reference genome of Carpinus fangiana (Coryloideae, Betulaceae).</title>
        <authorList>
            <person name="Yang X."/>
            <person name="Wang Z."/>
            <person name="Zhang L."/>
            <person name="Hao G."/>
            <person name="Liu J."/>
            <person name="Yang Y."/>
        </authorList>
    </citation>
    <scope>NUCLEOTIDE SEQUENCE [LARGE SCALE GENOMIC DNA]</scope>
    <source>
        <strain evidence="7">Cfa_2016G</strain>
        <tissue evidence="7">Leaf</tissue>
    </source>
</reference>
<dbReference type="Gene3D" id="3.30.1520.10">
    <property type="entry name" value="Phox-like domain"/>
    <property type="match status" value="1"/>
</dbReference>
<evidence type="ECO:0000256" key="4">
    <source>
        <dbReference type="ARBA" id="ARBA00022833"/>
    </source>
</evidence>
<dbReference type="Proteomes" id="UP000327013">
    <property type="component" value="Chromosome 8"/>
</dbReference>
<dbReference type="AlphaFoldDB" id="A0A5N6RQS2"/>
<dbReference type="InterPro" id="IPR025258">
    <property type="entry name" value="RH_dom"/>
</dbReference>
<organism evidence="7 8">
    <name type="scientific">Carpinus fangiana</name>
    <dbReference type="NCBI Taxonomy" id="176857"/>
    <lineage>
        <taxon>Eukaryota</taxon>
        <taxon>Viridiplantae</taxon>
        <taxon>Streptophyta</taxon>
        <taxon>Embryophyta</taxon>
        <taxon>Tracheophyta</taxon>
        <taxon>Spermatophyta</taxon>
        <taxon>Magnoliopsida</taxon>
        <taxon>eudicotyledons</taxon>
        <taxon>Gunneridae</taxon>
        <taxon>Pentapetalae</taxon>
        <taxon>rosids</taxon>
        <taxon>fabids</taxon>
        <taxon>Fagales</taxon>
        <taxon>Betulaceae</taxon>
        <taxon>Carpinus</taxon>
    </lineage>
</organism>
<feature type="domain" description="PX" evidence="6">
    <location>
        <begin position="687"/>
        <end position="807"/>
    </location>
</feature>
<keyword evidence="8" id="KW-1185">Reference proteome</keyword>